<keyword evidence="12" id="KW-1185">Reference proteome</keyword>
<keyword evidence="3 10" id="KW-0812">Transmembrane</keyword>
<keyword evidence="7" id="KW-0106">Calcium</keyword>
<feature type="transmembrane region" description="Helical" evidence="10">
    <location>
        <begin position="94"/>
        <end position="114"/>
    </location>
</feature>
<proteinExistence type="inferred from homology"/>
<evidence type="ECO:0000256" key="10">
    <source>
        <dbReference type="SAM" id="Phobius"/>
    </source>
</evidence>
<feature type="transmembrane region" description="Helical" evidence="10">
    <location>
        <begin position="151"/>
        <end position="169"/>
    </location>
</feature>
<evidence type="ECO:0008006" key="13">
    <source>
        <dbReference type="Google" id="ProtNLM"/>
    </source>
</evidence>
<evidence type="ECO:0000313" key="11">
    <source>
        <dbReference type="EMBL" id="KIW98308.1"/>
    </source>
</evidence>
<dbReference type="PANTHER" id="PTHR46187">
    <property type="entry name" value="ALKALINE CERAMIDASE 3"/>
    <property type="match status" value="1"/>
</dbReference>
<evidence type="ECO:0000256" key="2">
    <source>
        <dbReference type="ARBA" id="ARBA00009780"/>
    </source>
</evidence>
<feature type="compositionally biased region" description="Low complexity" evidence="9">
    <location>
        <begin position="324"/>
        <end position="346"/>
    </location>
</feature>
<name>A0A0D2HXZ9_CLAB1</name>
<keyword evidence="6 10" id="KW-0472">Membrane</keyword>
<organism evidence="11 12">
    <name type="scientific">Cladophialophora bantiana (strain ATCC 10958 / CBS 173.52 / CDC B-1940 / NIH 8579)</name>
    <name type="common">Xylohypha bantiana</name>
    <dbReference type="NCBI Taxonomy" id="1442370"/>
    <lineage>
        <taxon>Eukaryota</taxon>
        <taxon>Fungi</taxon>
        <taxon>Dikarya</taxon>
        <taxon>Ascomycota</taxon>
        <taxon>Pezizomycotina</taxon>
        <taxon>Eurotiomycetes</taxon>
        <taxon>Chaetothyriomycetidae</taxon>
        <taxon>Chaetothyriales</taxon>
        <taxon>Herpotrichiellaceae</taxon>
        <taxon>Cladophialophora</taxon>
    </lineage>
</organism>
<dbReference type="VEuPathDB" id="FungiDB:Z519_01892"/>
<dbReference type="OrthoDB" id="187171at2759"/>
<evidence type="ECO:0000256" key="8">
    <source>
        <dbReference type="PIRSR" id="PIRSR608901-2"/>
    </source>
</evidence>
<feature type="transmembrane region" description="Helical" evidence="10">
    <location>
        <begin position="126"/>
        <end position="145"/>
    </location>
</feature>
<dbReference type="RefSeq" id="XP_016624977.1">
    <property type="nucleotide sequence ID" value="XM_016759649.1"/>
</dbReference>
<evidence type="ECO:0000313" key="12">
    <source>
        <dbReference type="Proteomes" id="UP000053789"/>
    </source>
</evidence>
<dbReference type="AlphaFoldDB" id="A0A0D2HXZ9"/>
<dbReference type="HOGENOM" id="CLU_063293_2_0_1"/>
<feature type="transmembrane region" description="Helical" evidence="10">
    <location>
        <begin position="218"/>
        <end position="236"/>
    </location>
</feature>
<evidence type="ECO:0000256" key="6">
    <source>
        <dbReference type="ARBA" id="ARBA00023136"/>
    </source>
</evidence>
<comment type="subcellular location">
    <subcellularLocation>
        <location evidence="1">Membrane</location>
        <topology evidence="1">Multi-pass membrane protein</topology>
    </subcellularLocation>
</comment>
<dbReference type="Pfam" id="PF05875">
    <property type="entry name" value="Ceramidase"/>
    <property type="match status" value="1"/>
</dbReference>
<feature type="transmembrane region" description="Helical" evidence="10">
    <location>
        <begin position="35"/>
        <end position="56"/>
    </location>
</feature>
<accession>A0A0D2HXZ9</accession>
<protein>
    <recommendedName>
        <fullName evidence="13">Alkaline ceramidase</fullName>
    </recommendedName>
</protein>
<dbReference type="Proteomes" id="UP000053789">
    <property type="component" value="Unassembled WGS sequence"/>
</dbReference>
<dbReference type="InterPro" id="IPR008901">
    <property type="entry name" value="ACER"/>
</dbReference>
<keyword evidence="4" id="KW-0378">Hydrolase</keyword>
<reference evidence="11" key="1">
    <citation type="submission" date="2015-01" db="EMBL/GenBank/DDBJ databases">
        <title>The Genome Sequence of Cladophialophora bantiana CBS 173.52.</title>
        <authorList>
            <consortium name="The Broad Institute Genomics Platform"/>
            <person name="Cuomo C."/>
            <person name="de Hoog S."/>
            <person name="Gorbushina A."/>
            <person name="Stielow B."/>
            <person name="Teixiera M."/>
            <person name="Abouelleil A."/>
            <person name="Chapman S.B."/>
            <person name="Priest M."/>
            <person name="Young S.K."/>
            <person name="Wortman J."/>
            <person name="Nusbaum C."/>
            <person name="Birren B."/>
        </authorList>
    </citation>
    <scope>NUCLEOTIDE SEQUENCE [LARGE SCALE GENOMIC DNA]</scope>
    <source>
        <strain evidence="11">CBS 173.52</strain>
    </source>
</reference>
<dbReference type="GeneID" id="27694820"/>
<evidence type="ECO:0000256" key="1">
    <source>
        <dbReference type="ARBA" id="ARBA00004141"/>
    </source>
</evidence>
<dbReference type="GO" id="GO:0016811">
    <property type="term" value="F:hydrolase activity, acting on carbon-nitrogen (but not peptide) bonds, in linear amides"/>
    <property type="evidence" value="ECO:0007669"/>
    <property type="project" value="InterPro"/>
</dbReference>
<feature type="binding site" evidence="8">
    <location>
        <position position="268"/>
    </location>
    <ligand>
        <name>Zn(2+)</name>
        <dbReference type="ChEBI" id="CHEBI:29105"/>
        <note>catalytic</note>
    </ligand>
</feature>
<keyword evidence="8" id="KW-0862">Zinc</keyword>
<feature type="region of interest" description="Disordered" evidence="9">
    <location>
        <begin position="316"/>
        <end position="361"/>
    </location>
</feature>
<feature type="binding site" evidence="8">
    <location>
        <position position="264"/>
    </location>
    <ligand>
        <name>Zn(2+)</name>
        <dbReference type="ChEBI" id="CHEBI:29105"/>
        <note>catalytic</note>
    </ligand>
</feature>
<feature type="transmembrane region" description="Helical" evidence="10">
    <location>
        <begin position="68"/>
        <end position="88"/>
    </location>
</feature>
<keyword evidence="5 10" id="KW-1133">Transmembrane helix</keyword>
<dbReference type="EMBL" id="KN846981">
    <property type="protein sequence ID" value="KIW98308.1"/>
    <property type="molecule type" value="Genomic_DNA"/>
</dbReference>
<feature type="binding site" evidence="7">
    <location>
        <position position="28"/>
    </location>
    <ligand>
        <name>Ca(2+)</name>
        <dbReference type="ChEBI" id="CHEBI:29108"/>
    </ligand>
</feature>
<keyword evidence="7" id="KW-0479">Metal-binding</keyword>
<dbReference type="GO" id="GO:0005789">
    <property type="term" value="C:endoplasmic reticulum membrane"/>
    <property type="evidence" value="ECO:0007669"/>
    <property type="project" value="TreeGrafter"/>
</dbReference>
<evidence type="ECO:0000256" key="7">
    <source>
        <dbReference type="PIRSR" id="PIRSR608901-1"/>
    </source>
</evidence>
<evidence type="ECO:0000256" key="5">
    <source>
        <dbReference type="ARBA" id="ARBA00022989"/>
    </source>
</evidence>
<feature type="binding site" evidence="7">
    <location>
        <position position="30"/>
    </location>
    <ligand>
        <name>Ca(2+)</name>
        <dbReference type="ChEBI" id="CHEBI:29108"/>
    </ligand>
</feature>
<sequence length="361" mass="41459">MPSWLPSIPYPPPGQPGYWHPVTSTLQWCEEDYYATYYSAEIVNTLTNLMFIYLAYKGVQSCRKHGHDTVFEVAYFGYFLVGFGSFMFHTTLKYPWQLVDELNMIYTTCLMAYASLSYSQSKKTQIYLGVFLVLFCAFITAYYHYLQDPVFHQTVYALLTVFIVVRSVYSMETNLRPSLRKSEERHRLERERSGLPVDISREQQAYENERDLEILRTMWCLVAFGVSIFLGGFYIWNLDNLYCSTLIRWRRSVGMPWGFLLEGHGWWHLMTGIGAYCYIVWGIHLRHILNGDQEHFQMVWPSIFTLPEIVRVSDPPGQGKRKANGTIAASGSANGTANGTAHGTANRCANGSANGHIKKTK</sequence>
<dbReference type="GO" id="GO:0046513">
    <property type="term" value="P:ceramide biosynthetic process"/>
    <property type="evidence" value="ECO:0007669"/>
    <property type="project" value="TreeGrafter"/>
</dbReference>
<evidence type="ECO:0000256" key="9">
    <source>
        <dbReference type="SAM" id="MobiDB-lite"/>
    </source>
</evidence>
<feature type="transmembrane region" description="Helical" evidence="10">
    <location>
        <begin position="265"/>
        <end position="283"/>
    </location>
</feature>
<evidence type="ECO:0000256" key="3">
    <source>
        <dbReference type="ARBA" id="ARBA00022692"/>
    </source>
</evidence>
<feature type="binding site" evidence="8">
    <location>
        <position position="89"/>
    </location>
    <ligand>
        <name>Zn(2+)</name>
        <dbReference type="ChEBI" id="CHEBI:29105"/>
        <note>catalytic</note>
    </ligand>
</feature>
<feature type="binding site" evidence="7">
    <location>
        <position position="41"/>
    </location>
    <ligand>
        <name>Ca(2+)</name>
        <dbReference type="ChEBI" id="CHEBI:29108"/>
    </ligand>
</feature>
<evidence type="ECO:0000256" key="4">
    <source>
        <dbReference type="ARBA" id="ARBA00022801"/>
    </source>
</evidence>
<comment type="similarity">
    <text evidence="2">Belongs to the alkaline ceramidase family.</text>
</comment>
<comment type="cofactor">
    <cofactor evidence="8">
        <name>Zn(2+)</name>
        <dbReference type="ChEBI" id="CHEBI:29105"/>
    </cofactor>
</comment>
<dbReference type="PANTHER" id="PTHR46187:SF3">
    <property type="entry name" value="ALKALINE CERAMIDASE 3"/>
    <property type="match status" value="1"/>
</dbReference>
<dbReference type="GO" id="GO:0046872">
    <property type="term" value="F:metal ion binding"/>
    <property type="evidence" value="ECO:0007669"/>
    <property type="project" value="UniProtKB-KW"/>
</dbReference>
<dbReference type="GO" id="GO:0046514">
    <property type="term" value="P:ceramide catabolic process"/>
    <property type="evidence" value="ECO:0007669"/>
    <property type="project" value="TreeGrafter"/>
</dbReference>
<gene>
    <name evidence="11" type="ORF">Z519_01892</name>
</gene>